<feature type="domain" description="BD-FAE-like" evidence="3">
    <location>
        <begin position="189"/>
        <end position="290"/>
    </location>
</feature>
<keyword evidence="5" id="KW-1185">Reference proteome</keyword>
<accession>A0A165H4P1</accession>
<dbReference type="GeneID" id="63830892"/>
<evidence type="ECO:0000313" key="5">
    <source>
        <dbReference type="Proteomes" id="UP000076871"/>
    </source>
</evidence>
<feature type="region of interest" description="Disordered" evidence="2">
    <location>
        <begin position="1"/>
        <end position="44"/>
    </location>
</feature>
<dbReference type="RefSeq" id="XP_040768980.1">
    <property type="nucleotide sequence ID" value="XM_040913864.1"/>
</dbReference>
<dbReference type="InterPro" id="IPR049492">
    <property type="entry name" value="BD-FAE-like_dom"/>
</dbReference>
<dbReference type="SUPFAM" id="SSF53474">
    <property type="entry name" value="alpha/beta-Hydrolases"/>
    <property type="match status" value="1"/>
</dbReference>
<dbReference type="Pfam" id="PF20434">
    <property type="entry name" value="BD-FAE"/>
    <property type="match status" value="1"/>
</dbReference>
<evidence type="ECO:0000256" key="2">
    <source>
        <dbReference type="SAM" id="MobiDB-lite"/>
    </source>
</evidence>
<dbReference type="Proteomes" id="UP000076871">
    <property type="component" value="Unassembled WGS sequence"/>
</dbReference>
<reference evidence="4 5" key="1">
    <citation type="journal article" date="2016" name="Mol. Biol. Evol.">
        <title>Comparative Genomics of Early-Diverging Mushroom-Forming Fungi Provides Insights into the Origins of Lignocellulose Decay Capabilities.</title>
        <authorList>
            <person name="Nagy L.G."/>
            <person name="Riley R."/>
            <person name="Tritt A."/>
            <person name="Adam C."/>
            <person name="Daum C."/>
            <person name="Floudas D."/>
            <person name="Sun H."/>
            <person name="Yadav J.S."/>
            <person name="Pangilinan J."/>
            <person name="Larsson K.H."/>
            <person name="Matsuura K."/>
            <person name="Barry K."/>
            <person name="Labutti K."/>
            <person name="Kuo R."/>
            <person name="Ohm R.A."/>
            <person name="Bhattacharya S.S."/>
            <person name="Shirouzu T."/>
            <person name="Yoshinaga Y."/>
            <person name="Martin F.M."/>
            <person name="Grigoriev I.V."/>
            <person name="Hibbett D.S."/>
        </authorList>
    </citation>
    <scope>NUCLEOTIDE SEQUENCE [LARGE SCALE GENOMIC DNA]</scope>
    <source>
        <strain evidence="4 5">93-53</strain>
    </source>
</reference>
<gene>
    <name evidence="4" type="ORF">LAESUDRAFT_782777</name>
</gene>
<dbReference type="AlphaFoldDB" id="A0A165H4P1"/>
<proteinExistence type="predicted"/>
<dbReference type="OrthoDB" id="6495301at2759"/>
<protein>
    <submittedName>
        <fullName evidence="4">Alpha/beta-hydrolase</fullName>
    </submittedName>
</protein>
<dbReference type="PANTHER" id="PTHR48081">
    <property type="entry name" value="AB HYDROLASE SUPERFAMILY PROTEIN C4A8.06C"/>
    <property type="match status" value="1"/>
</dbReference>
<evidence type="ECO:0000313" key="4">
    <source>
        <dbReference type="EMBL" id="KZT11240.1"/>
    </source>
</evidence>
<keyword evidence="1 4" id="KW-0378">Hydrolase</keyword>
<dbReference type="PANTHER" id="PTHR48081:SF33">
    <property type="entry name" value="KYNURENINE FORMAMIDASE"/>
    <property type="match status" value="1"/>
</dbReference>
<dbReference type="InterPro" id="IPR050300">
    <property type="entry name" value="GDXG_lipolytic_enzyme"/>
</dbReference>
<feature type="compositionally biased region" description="Pro residues" evidence="2">
    <location>
        <begin position="308"/>
        <end position="322"/>
    </location>
</feature>
<sequence>MSKTGCEPNRQKKEKETARTRITLMRRSAPTPLSKKTATGGSRKQKLLIDHGAVSDQSCSEHVLVRTLQMSEPLNGIVADEDEGKRMKISHPRGSARASPRLPRLAVQMFRHLLRLVSIPLHCDLMLTRASAMSGPLHSARFPHMHSHSSATTSELEEYIGIPYTTAQARSVLHEFDLYVPRRALNVEAKQTRGPPLICFVHGGAWRSEDKAEHAPLARRLALRTRFPVAVPNYRLTTSATPIRHPAHAQDILEFLEFLLSWSGPDLASDRAQFDPSRLYLIGHSCSAHMLTSIFLQPRASASVTPLQPNPSSPSDLPPSPLPTSSTLSPSPALLASTCAVIMSSGLYNLDLLLRSYPAYKSWFVAPTFGRLQTYAPWNTASYELRSSDEVQRSGTRWFVVHSKSDTLVDRLQSEAIWERLRVLYGEEQSDDGGGDLATEGKRMIERDWEGLTEEHNEALAGETYPRIVGDWILDDVRWRAGLTTE</sequence>
<dbReference type="Gene3D" id="3.40.50.1820">
    <property type="entry name" value="alpha/beta hydrolase"/>
    <property type="match status" value="1"/>
</dbReference>
<feature type="region of interest" description="Disordered" evidence="2">
    <location>
        <begin position="305"/>
        <end position="328"/>
    </location>
</feature>
<feature type="compositionally biased region" description="Basic and acidic residues" evidence="2">
    <location>
        <begin position="9"/>
        <end position="19"/>
    </location>
</feature>
<dbReference type="GO" id="GO:0016787">
    <property type="term" value="F:hydrolase activity"/>
    <property type="evidence" value="ECO:0007669"/>
    <property type="project" value="UniProtKB-KW"/>
</dbReference>
<dbReference type="EMBL" id="KV427607">
    <property type="protein sequence ID" value="KZT11240.1"/>
    <property type="molecule type" value="Genomic_DNA"/>
</dbReference>
<dbReference type="InParanoid" id="A0A165H4P1"/>
<dbReference type="STRING" id="1314785.A0A165H4P1"/>
<name>A0A165H4P1_9APHY</name>
<organism evidence="4 5">
    <name type="scientific">Laetiporus sulphureus 93-53</name>
    <dbReference type="NCBI Taxonomy" id="1314785"/>
    <lineage>
        <taxon>Eukaryota</taxon>
        <taxon>Fungi</taxon>
        <taxon>Dikarya</taxon>
        <taxon>Basidiomycota</taxon>
        <taxon>Agaricomycotina</taxon>
        <taxon>Agaricomycetes</taxon>
        <taxon>Polyporales</taxon>
        <taxon>Laetiporus</taxon>
    </lineage>
</organism>
<dbReference type="InterPro" id="IPR029058">
    <property type="entry name" value="AB_hydrolase_fold"/>
</dbReference>
<evidence type="ECO:0000259" key="3">
    <source>
        <dbReference type="Pfam" id="PF20434"/>
    </source>
</evidence>
<evidence type="ECO:0000256" key="1">
    <source>
        <dbReference type="ARBA" id="ARBA00022801"/>
    </source>
</evidence>